<accession>A0ABR7LEU5</accession>
<dbReference type="Proteomes" id="UP000734823">
    <property type="component" value="Unassembled WGS sequence"/>
</dbReference>
<dbReference type="Gene3D" id="3.40.630.20">
    <property type="entry name" value="Peptidase C15, pyroglutamyl peptidase I-like"/>
    <property type="match status" value="1"/>
</dbReference>
<protein>
    <submittedName>
        <fullName evidence="1">Pyroglutamyl peptidase</fullName>
    </submittedName>
</protein>
<dbReference type="SUPFAM" id="SSF53182">
    <property type="entry name" value="Pyrrolidone carboxyl peptidase (pyroglutamate aminopeptidase)"/>
    <property type="match status" value="1"/>
</dbReference>
<comment type="caution">
    <text evidence="1">The sequence shown here is derived from an EMBL/GenBank/DDBJ whole genome shotgun (WGS) entry which is preliminary data.</text>
</comment>
<evidence type="ECO:0000313" key="2">
    <source>
        <dbReference type="Proteomes" id="UP000734823"/>
    </source>
</evidence>
<organism evidence="1 2">
    <name type="scientific">Actinokineospora xionganensis</name>
    <dbReference type="NCBI Taxonomy" id="2684470"/>
    <lineage>
        <taxon>Bacteria</taxon>
        <taxon>Bacillati</taxon>
        <taxon>Actinomycetota</taxon>
        <taxon>Actinomycetes</taxon>
        <taxon>Pseudonocardiales</taxon>
        <taxon>Pseudonocardiaceae</taxon>
        <taxon>Actinokineospora</taxon>
    </lineage>
</organism>
<evidence type="ECO:0000313" key="1">
    <source>
        <dbReference type="EMBL" id="MBC6450891.1"/>
    </source>
</evidence>
<reference evidence="1 2" key="1">
    <citation type="submission" date="2020-06" db="EMBL/GenBank/DDBJ databases">
        <title>Actinokineospora xiongansis sp. nov., isolated from soil of Baiyangdian.</title>
        <authorList>
            <person name="Zhang X."/>
        </authorList>
    </citation>
    <scope>NUCLEOTIDE SEQUENCE [LARGE SCALE GENOMIC DNA]</scope>
    <source>
        <strain evidence="1 2">HBU206404</strain>
    </source>
</reference>
<proteinExistence type="predicted"/>
<name>A0ABR7LEU5_9PSEU</name>
<gene>
    <name evidence="1" type="ORF">GPZ80_27390</name>
</gene>
<keyword evidence="2" id="KW-1185">Reference proteome</keyword>
<dbReference type="InterPro" id="IPR036440">
    <property type="entry name" value="Peptidase_C15-like_sf"/>
</dbReference>
<dbReference type="EMBL" id="JABVED010000021">
    <property type="protein sequence ID" value="MBC6450891.1"/>
    <property type="molecule type" value="Genomic_DNA"/>
</dbReference>
<sequence>MAGAVVIAALVAGAPLAAAEERRDCYDPTVQLTVEENRLARPVPQDILRRSGFDRYASTFSAALCALPGARAATTLASATGKTLWAAAVARAQSPVPTDGLSVTDDRPLYWARLSFTSLLRQWTPTDGLDARERAALILTFDRASRGQDSMRLPTGDGVRRIVVSGFDPFILDADIRRSNPSGAAALAMDGLIVRTPNGPARIETAIFPVLWRPFEQGTVEDTFLPHLREGRARADMFVTVSQGRPGRFDVEGHNGRWRGGFPDNDNISYTGVVPIPAHVPTVTPAPEFVPSTLPAAEMVAAPPGRFPVHANPSVTEIPAGATAPVFQPNGPTPGSVARAGGGGNYLSNEIAYRTTLLRDALGAPMPGGHLHTPVLLFGPGNTTEISDPVFEQNRLDIIDQTQALVIAAAGTLS</sequence>